<gene>
    <name evidence="1" type="ORF">S01H4_03354</name>
</gene>
<sequence length="115" mass="13662">MIKQIDTPSYIIDKKILKRFNQRQTVFGRKLYNAKSDFYKKGMYDNSSKIISKNKEGYSHLDFARIMGSWTVYDYFHNAFSWEKLTDASLVMEKPVLEKFPVKDNVKMSKEIKET</sequence>
<evidence type="ECO:0000313" key="1">
    <source>
        <dbReference type="EMBL" id="GAG56923.1"/>
    </source>
</evidence>
<proteinExistence type="predicted"/>
<name>X0Z957_9ZZZZ</name>
<protein>
    <submittedName>
        <fullName evidence="1">Uncharacterized protein</fullName>
    </submittedName>
</protein>
<comment type="caution">
    <text evidence="1">The sequence shown here is derived from an EMBL/GenBank/DDBJ whole genome shotgun (WGS) entry which is preliminary data.</text>
</comment>
<reference evidence="1" key="1">
    <citation type="journal article" date="2014" name="Front. Microbiol.">
        <title>High frequency of phylogenetically diverse reductive dehalogenase-homologous genes in deep subseafloor sedimentary metagenomes.</title>
        <authorList>
            <person name="Kawai M."/>
            <person name="Futagami T."/>
            <person name="Toyoda A."/>
            <person name="Takaki Y."/>
            <person name="Nishi S."/>
            <person name="Hori S."/>
            <person name="Arai W."/>
            <person name="Tsubouchi T."/>
            <person name="Morono Y."/>
            <person name="Uchiyama I."/>
            <person name="Ito T."/>
            <person name="Fujiyama A."/>
            <person name="Inagaki F."/>
            <person name="Takami H."/>
        </authorList>
    </citation>
    <scope>NUCLEOTIDE SEQUENCE</scope>
    <source>
        <strain evidence="1">Expedition CK06-06</strain>
    </source>
</reference>
<dbReference type="EMBL" id="BART01000814">
    <property type="protein sequence ID" value="GAG56923.1"/>
    <property type="molecule type" value="Genomic_DNA"/>
</dbReference>
<feature type="non-terminal residue" evidence="1">
    <location>
        <position position="115"/>
    </location>
</feature>
<accession>X0Z957</accession>
<dbReference type="AlphaFoldDB" id="X0Z957"/>
<organism evidence="1">
    <name type="scientific">marine sediment metagenome</name>
    <dbReference type="NCBI Taxonomy" id="412755"/>
    <lineage>
        <taxon>unclassified sequences</taxon>
        <taxon>metagenomes</taxon>
        <taxon>ecological metagenomes</taxon>
    </lineage>
</organism>